<dbReference type="PANTHER" id="PTHR35336:SF5">
    <property type="entry name" value="ADENOSYLCOBINAMIDE AMIDOHYDROLASE"/>
    <property type="match status" value="1"/>
</dbReference>
<accession>A0A8J8TD87</accession>
<dbReference type="GO" id="GO:0008962">
    <property type="term" value="F:phosphatidylglycerophosphatase activity"/>
    <property type="evidence" value="ECO:0007669"/>
    <property type="project" value="InterPro"/>
</dbReference>
<evidence type="ECO:0008006" key="3">
    <source>
        <dbReference type="Google" id="ProtNLM"/>
    </source>
</evidence>
<evidence type="ECO:0000313" key="2">
    <source>
        <dbReference type="Proteomes" id="UP000752814"/>
    </source>
</evidence>
<reference evidence="1" key="1">
    <citation type="submission" date="2016-03" db="EMBL/GenBank/DDBJ databases">
        <authorList>
            <person name="Borrel G."/>
            <person name="Mccann A."/>
            <person name="O'Toole P.W."/>
        </authorList>
    </citation>
    <scope>NUCLEOTIDE SEQUENCE</scope>
    <source>
        <strain evidence="1">183</strain>
    </source>
</reference>
<dbReference type="GO" id="GO:0006629">
    <property type="term" value="P:lipid metabolic process"/>
    <property type="evidence" value="ECO:0007669"/>
    <property type="project" value="InterPro"/>
</dbReference>
<dbReference type="RefSeq" id="WP_400195524.1">
    <property type="nucleotide sequence ID" value="NZ_CAYAYE010000033.1"/>
</dbReference>
<dbReference type="EMBL" id="LVVT01000018">
    <property type="protein sequence ID" value="TQS82064.1"/>
    <property type="molecule type" value="Genomic_DNA"/>
</dbReference>
<dbReference type="Gene3D" id="1.10.3760.10">
    <property type="entry name" value="PgpA-like"/>
    <property type="match status" value="1"/>
</dbReference>
<dbReference type="AlphaFoldDB" id="A0A8J8TD87"/>
<evidence type="ECO:0000313" key="1">
    <source>
        <dbReference type="EMBL" id="TQS82064.1"/>
    </source>
</evidence>
<dbReference type="InterPro" id="IPR036681">
    <property type="entry name" value="PgpA-like_sf"/>
</dbReference>
<proteinExistence type="predicted"/>
<protein>
    <recommendedName>
        <fullName evidence="3">Adenosylcobinamide amidohydrolase</fullName>
    </recommendedName>
</protein>
<dbReference type="InterPro" id="IPR052209">
    <property type="entry name" value="CbiZ"/>
</dbReference>
<dbReference type="Pfam" id="PF01955">
    <property type="entry name" value="CbiZ"/>
    <property type="match status" value="1"/>
</dbReference>
<dbReference type="PANTHER" id="PTHR35336">
    <property type="entry name" value="ADENOSYLCOBINAMIDE AMIDOHYDROLASE"/>
    <property type="match status" value="1"/>
</dbReference>
<comment type="caution">
    <text evidence="1">The sequence shown here is derived from an EMBL/GenBank/DDBJ whole genome shotgun (WGS) entry which is preliminary data.</text>
</comment>
<gene>
    <name evidence="1" type="ORF">A3207_08110</name>
</gene>
<dbReference type="Proteomes" id="UP000752814">
    <property type="component" value="Unassembled WGS sequence"/>
</dbReference>
<dbReference type="InterPro" id="IPR002808">
    <property type="entry name" value="AdoCbi_amidolase"/>
</dbReference>
<organism evidence="1 2">
    <name type="scientific">Candidatus Methanomassiliicoccus intestinalis</name>
    <dbReference type="NCBI Taxonomy" id="1406512"/>
    <lineage>
        <taxon>Archaea</taxon>
        <taxon>Methanobacteriati</taxon>
        <taxon>Thermoplasmatota</taxon>
        <taxon>Thermoplasmata</taxon>
        <taxon>Methanomassiliicoccales</taxon>
        <taxon>Methanomassiliicoccaceae</taxon>
        <taxon>Methanomassiliicoccus</taxon>
    </lineage>
</organism>
<name>A0A8J8TD87_9ARCH</name>
<sequence length="375" mass="40224">MVDYTLEILDYKDSPVAIVKLPFRYKSLSSAIIGGGVSETNTVFIMEVPMGYDGACPERDLEDVRKYFGLPEDSIGLMTAADIRRVITTESCIEGNVEAAAIVTAGTTNAVTAGERLPQSVIDTLPTHKAGTINIIVIFSEPLQDCGMVNATATIAEAKTAGMNDAGVSGTGTTSDALAILCPKGDGGKYAGTASETGMAAAKAVRSAVAQSTRKWNKQSCKAKTAFEKLDELGIGEAQMWEAALGLYSPAPGWDLETVHSMFRRHIKNLEKDVNVNAMLYAAIRLEEQGNRMNLPGLEDIFQDDPVHLVADELLGIALAQYIAGTKGLFEYIRYDKNKPGILGILGPFLDDIVGSLIGSIMSNIYTELLEEKND</sequence>
<dbReference type="SUPFAM" id="SSF101307">
    <property type="entry name" value="YutG-like"/>
    <property type="match status" value="1"/>
</dbReference>